<evidence type="ECO:0000313" key="3">
    <source>
        <dbReference type="Proteomes" id="UP000318297"/>
    </source>
</evidence>
<sequence>MRIDRRDLLKVSFGGAAALALAACQPLTELQVRTSFDQLLLQLEQQEPELFAPTADATDGMVAWGTSYVLQALNERFLRTGRTDYADLFVQVADCVLNIRDSVLQRRDWTGKALPIWTVASVYTAMRANVTDATGTVLAIFALAPLAHAKSYTIHVLPGTSSFDVRVLDNTGKQVDSVTGLTMDPTSASYAPRVLRRRAPTTMSMTCQDVQRSGAMPVAQTVVPRSARVGFAVHTGMIASPLIEFSTSVAKRGMSSRYGADAARYARAAASAWLVHADEVTTDSRGTYVKTPRGTPVRYDGADVPHNQALALARLGLGVGAHLPSARTSATKIFQTFAADVRQAGAGLTWNYFWTKGVCYRGYSAATGISQYLPAMVGNHGPEDTSHGAIDVLAVLQALDAGIDLGKVTVASLQATLRSLTLASGFSTIVSEVEGSTKGARNAPLWSAVLPPDQRASYLMMQQDILHHAPPRGSDLLGAAYADALSPSSSIPASVTPTTSTPSSSNGSSPSPTASLTTPLND</sequence>
<protein>
    <submittedName>
        <fullName evidence="2">Uncharacterized protein</fullName>
    </submittedName>
</protein>
<proteinExistence type="predicted"/>
<keyword evidence="3" id="KW-1185">Reference proteome</keyword>
<accession>A0A561E8R9</accession>
<dbReference type="PROSITE" id="PS51318">
    <property type="entry name" value="TAT"/>
    <property type="match status" value="1"/>
</dbReference>
<dbReference type="Proteomes" id="UP000318297">
    <property type="component" value="Unassembled WGS sequence"/>
</dbReference>
<dbReference type="InterPro" id="IPR006311">
    <property type="entry name" value="TAT_signal"/>
</dbReference>
<organism evidence="2 3">
    <name type="scientific">Rudaeicoccus suwonensis</name>
    <dbReference type="NCBI Taxonomy" id="657409"/>
    <lineage>
        <taxon>Bacteria</taxon>
        <taxon>Bacillati</taxon>
        <taxon>Actinomycetota</taxon>
        <taxon>Actinomycetes</taxon>
        <taxon>Micrococcales</taxon>
        <taxon>Dermacoccaceae</taxon>
        <taxon>Rudaeicoccus</taxon>
    </lineage>
</organism>
<comment type="caution">
    <text evidence="2">The sequence shown here is derived from an EMBL/GenBank/DDBJ whole genome shotgun (WGS) entry which is preliminary data.</text>
</comment>
<evidence type="ECO:0000256" key="1">
    <source>
        <dbReference type="SAM" id="MobiDB-lite"/>
    </source>
</evidence>
<dbReference type="PROSITE" id="PS51257">
    <property type="entry name" value="PROKAR_LIPOPROTEIN"/>
    <property type="match status" value="1"/>
</dbReference>
<reference evidence="2 3" key="1">
    <citation type="submission" date="2019-06" db="EMBL/GenBank/DDBJ databases">
        <title>Sequencing the genomes of 1000 actinobacteria strains.</title>
        <authorList>
            <person name="Klenk H.-P."/>
        </authorList>
    </citation>
    <scope>NUCLEOTIDE SEQUENCE [LARGE SCALE GENOMIC DNA]</scope>
    <source>
        <strain evidence="2 3">DSM 19560</strain>
    </source>
</reference>
<evidence type="ECO:0000313" key="2">
    <source>
        <dbReference type="EMBL" id="TWE12012.1"/>
    </source>
</evidence>
<dbReference type="EMBL" id="VIVQ01000001">
    <property type="protein sequence ID" value="TWE12012.1"/>
    <property type="molecule type" value="Genomic_DNA"/>
</dbReference>
<gene>
    <name evidence="2" type="ORF">BKA23_0808</name>
</gene>
<feature type="region of interest" description="Disordered" evidence="1">
    <location>
        <begin position="487"/>
        <end position="522"/>
    </location>
</feature>
<dbReference type="AlphaFoldDB" id="A0A561E8R9"/>
<name>A0A561E8R9_9MICO</name>